<dbReference type="EMBL" id="JBHTCH010000004">
    <property type="protein sequence ID" value="MFC7359725.1"/>
    <property type="molecule type" value="Genomic_DNA"/>
</dbReference>
<accession>A0ABW2N0Z7</accession>
<protein>
    <submittedName>
        <fullName evidence="1">Uncharacterized protein</fullName>
    </submittedName>
</protein>
<comment type="caution">
    <text evidence="1">The sequence shown here is derived from an EMBL/GenBank/DDBJ whole genome shotgun (WGS) entry which is preliminary data.</text>
</comment>
<dbReference type="RefSeq" id="WP_255889841.1">
    <property type="nucleotide sequence ID" value="NZ_JAFMZM010000002.1"/>
</dbReference>
<evidence type="ECO:0000313" key="1">
    <source>
        <dbReference type="EMBL" id="MFC7359725.1"/>
    </source>
</evidence>
<gene>
    <name evidence="1" type="ORF">ACFQO6_05530</name>
</gene>
<evidence type="ECO:0000313" key="2">
    <source>
        <dbReference type="Proteomes" id="UP001596524"/>
    </source>
</evidence>
<proteinExistence type="predicted"/>
<keyword evidence="2" id="KW-1185">Reference proteome</keyword>
<name>A0ABW2N0Z7_9ACTN</name>
<reference evidence="2" key="1">
    <citation type="journal article" date="2019" name="Int. J. Syst. Evol. Microbiol.">
        <title>The Global Catalogue of Microorganisms (GCM) 10K type strain sequencing project: providing services to taxonomists for standard genome sequencing and annotation.</title>
        <authorList>
            <consortium name="The Broad Institute Genomics Platform"/>
            <consortium name="The Broad Institute Genome Sequencing Center for Infectious Disease"/>
            <person name="Wu L."/>
            <person name="Ma J."/>
        </authorList>
    </citation>
    <scope>NUCLEOTIDE SEQUENCE [LARGE SCALE GENOMIC DNA]</scope>
    <source>
        <strain evidence="2">FCH27</strain>
    </source>
</reference>
<dbReference type="Proteomes" id="UP001596524">
    <property type="component" value="Unassembled WGS sequence"/>
</dbReference>
<organism evidence="1 2">
    <name type="scientific">Nocardioides astragali</name>
    <dbReference type="NCBI Taxonomy" id="1776736"/>
    <lineage>
        <taxon>Bacteria</taxon>
        <taxon>Bacillati</taxon>
        <taxon>Actinomycetota</taxon>
        <taxon>Actinomycetes</taxon>
        <taxon>Propionibacteriales</taxon>
        <taxon>Nocardioidaceae</taxon>
        <taxon>Nocardioides</taxon>
    </lineage>
</organism>
<sequence length="55" mass="6064">MDAKKLLLALVVVFLGWWMFTDPRGLAEAATTGAGTLWVLATQLFRALVHFFGVL</sequence>